<keyword evidence="1" id="KW-1133">Transmembrane helix</keyword>
<accession>A0A5R8QEP8</accession>
<dbReference type="RefSeq" id="WP_138190149.1">
    <property type="nucleotide sequence ID" value="NZ_VBWP01000002.1"/>
</dbReference>
<comment type="caution">
    <text evidence="2">The sequence shown here is derived from an EMBL/GenBank/DDBJ whole genome shotgun (WGS) entry which is preliminary data.</text>
</comment>
<evidence type="ECO:0008006" key="4">
    <source>
        <dbReference type="Google" id="ProtNLM"/>
    </source>
</evidence>
<proteinExistence type="predicted"/>
<dbReference type="InParanoid" id="A0A5R8QEP8"/>
<evidence type="ECO:0000256" key="1">
    <source>
        <dbReference type="SAM" id="Phobius"/>
    </source>
</evidence>
<dbReference type="AlphaFoldDB" id="A0A5R8QEP8"/>
<feature type="transmembrane region" description="Helical" evidence="1">
    <location>
        <begin position="9"/>
        <end position="29"/>
    </location>
</feature>
<keyword evidence="1" id="KW-0472">Membrane</keyword>
<evidence type="ECO:0000313" key="2">
    <source>
        <dbReference type="EMBL" id="TLG76511.1"/>
    </source>
</evidence>
<keyword evidence="3" id="KW-1185">Reference proteome</keyword>
<keyword evidence="1" id="KW-0812">Transmembrane</keyword>
<reference evidence="2 3" key="1">
    <citation type="submission" date="2019-05" db="EMBL/GenBank/DDBJ databases">
        <title>Culicoidintestinum kansasii gen. nov., sp. nov. from the gastrointestinal tract of the biting midge, Culicoides sonorensis.</title>
        <authorList>
            <person name="Neupane S."/>
            <person name="Ghosh A."/>
            <person name="Gunther S."/>
            <person name="Martin K."/>
            <person name="Zurek L."/>
        </authorList>
    </citation>
    <scope>NUCLEOTIDE SEQUENCE [LARGE SCALE GENOMIC DNA]</scope>
    <source>
        <strain evidence="2 3">CS-1</strain>
    </source>
</reference>
<protein>
    <recommendedName>
        <fullName evidence="4">Competence protein ComGF</fullName>
    </recommendedName>
</protein>
<name>A0A5R8QEP8_9FIRM</name>
<dbReference type="Proteomes" id="UP000306912">
    <property type="component" value="Unassembled WGS sequence"/>
</dbReference>
<organism evidence="2 3">
    <name type="scientific">Culicoidibacter larvae</name>
    <dbReference type="NCBI Taxonomy" id="2579976"/>
    <lineage>
        <taxon>Bacteria</taxon>
        <taxon>Bacillati</taxon>
        <taxon>Bacillota</taxon>
        <taxon>Culicoidibacteria</taxon>
        <taxon>Culicoidibacterales</taxon>
        <taxon>Culicoidibacteraceae</taxon>
        <taxon>Culicoidibacter</taxon>
    </lineage>
</organism>
<evidence type="ECO:0000313" key="3">
    <source>
        <dbReference type="Proteomes" id="UP000306912"/>
    </source>
</evidence>
<dbReference type="EMBL" id="VBWP01000002">
    <property type="protein sequence ID" value="TLG76511.1"/>
    <property type="molecule type" value="Genomic_DNA"/>
</dbReference>
<gene>
    <name evidence="2" type="ORF">FEZ08_02540</name>
</gene>
<sequence length="139" mass="16100">MFEMKKQGIFLIDCSIMMLASIVCFLIIWGELGYIKKIDDYKSISTDKLLYLATITNKLVNDKADININEGNLVTKFEDTVYLFQFKNNNLYLYKNGSGTQILMHEVEKVTFVRGDGLIRCVVIDKNKHYLEWGIVINE</sequence>